<dbReference type="EMBL" id="LTAI01002229">
    <property type="protein sequence ID" value="ORD92847.1"/>
    <property type="molecule type" value="Genomic_DNA"/>
</dbReference>
<reference evidence="1 2" key="1">
    <citation type="journal article" date="2017" name="Environ. Microbiol.">
        <title>Decay of the glycolytic pathway and adaptation to intranuclear parasitism within Enterocytozoonidae microsporidia.</title>
        <authorList>
            <person name="Wiredu Boakye D."/>
            <person name="Jaroenlak P."/>
            <person name="Prachumwat A."/>
            <person name="Williams T.A."/>
            <person name="Bateman K.S."/>
            <person name="Itsathitphaisarn O."/>
            <person name="Sritunyalucksana K."/>
            <person name="Paszkiewicz K.H."/>
            <person name="Moore K.A."/>
            <person name="Stentiford G.D."/>
            <person name="Williams B.A."/>
        </authorList>
    </citation>
    <scope>NUCLEOTIDE SEQUENCE [LARGE SCALE GENOMIC DNA]</scope>
    <source>
        <strain evidence="2">canceri</strain>
    </source>
</reference>
<dbReference type="VEuPathDB" id="MicrosporidiaDB:A0H76_2851"/>
<dbReference type="AlphaFoldDB" id="A0A1X0Q5F9"/>
<dbReference type="VEuPathDB" id="MicrosporidiaDB:HERIO_1441"/>
<evidence type="ECO:0000313" key="2">
    <source>
        <dbReference type="Proteomes" id="UP000192501"/>
    </source>
</evidence>
<sequence length="116" mass="13685">MSEILRLLIDERKKGKIKGEVNSPDEMMREIAGILILLSRVNNLKENLERVRYVKSRNINEYDQYIKRMVQEINLVSEQEESISLNKQYQYFKNGLPGVLKDKLIFNEVQSLNRAI</sequence>
<gene>
    <name evidence="1" type="ORF">A0H76_2851</name>
</gene>
<proteinExistence type="predicted"/>
<dbReference type="Proteomes" id="UP000192501">
    <property type="component" value="Unassembled WGS sequence"/>
</dbReference>
<comment type="caution">
    <text evidence="1">The sequence shown here is derived from an EMBL/GenBank/DDBJ whole genome shotgun (WGS) entry which is preliminary data.</text>
</comment>
<name>A0A1X0Q5F9_9MICR</name>
<evidence type="ECO:0000313" key="1">
    <source>
        <dbReference type="EMBL" id="ORD92847.1"/>
    </source>
</evidence>
<organism evidence="1 2">
    <name type="scientific">Hepatospora eriocheir</name>
    <dbReference type="NCBI Taxonomy" id="1081669"/>
    <lineage>
        <taxon>Eukaryota</taxon>
        <taxon>Fungi</taxon>
        <taxon>Fungi incertae sedis</taxon>
        <taxon>Microsporidia</taxon>
        <taxon>Hepatosporidae</taxon>
        <taxon>Hepatospora</taxon>
    </lineage>
</organism>
<accession>A0A1X0Q5F9</accession>
<protein>
    <submittedName>
        <fullName evidence="1">Uncharacterized protein</fullName>
    </submittedName>
</protein>